<dbReference type="InterPro" id="IPR036388">
    <property type="entry name" value="WH-like_DNA-bd_sf"/>
</dbReference>
<dbReference type="PANTHER" id="PTHR35807:SF1">
    <property type="entry name" value="TRANSCRIPTIONAL REGULATOR REDD"/>
    <property type="match status" value="1"/>
</dbReference>
<dbReference type="RefSeq" id="WP_386251406.1">
    <property type="nucleotide sequence ID" value="NZ_JBHTRV010000006.1"/>
</dbReference>
<keyword evidence="4 6" id="KW-0238">DNA-binding</keyword>
<dbReference type="SMART" id="SM01043">
    <property type="entry name" value="BTAD"/>
    <property type="match status" value="1"/>
</dbReference>
<organism evidence="8 9">
    <name type="scientific">Streptomyces wedmorensis</name>
    <dbReference type="NCBI Taxonomy" id="43759"/>
    <lineage>
        <taxon>Bacteria</taxon>
        <taxon>Bacillati</taxon>
        <taxon>Actinomycetota</taxon>
        <taxon>Actinomycetes</taxon>
        <taxon>Kitasatosporales</taxon>
        <taxon>Streptomycetaceae</taxon>
        <taxon>Streptomyces</taxon>
    </lineage>
</organism>
<evidence type="ECO:0000256" key="4">
    <source>
        <dbReference type="ARBA" id="ARBA00023125"/>
    </source>
</evidence>
<dbReference type="Proteomes" id="UP001600424">
    <property type="component" value="Unassembled WGS sequence"/>
</dbReference>
<dbReference type="PROSITE" id="PS51755">
    <property type="entry name" value="OMPR_PHOB"/>
    <property type="match status" value="1"/>
</dbReference>
<dbReference type="InterPro" id="IPR001867">
    <property type="entry name" value="OmpR/PhoB-type_DNA-bd"/>
</dbReference>
<evidence type="ECO:0000313" key="9">
    <source>
        <dbReference type="Proteomes" id="UP001600424"/>
    </source>
</evidence>
<comment type="similarity">
    <text evidence="1">Belongs to the AfsR/DnrI/RedD regulatory family.</text>
</comment>
<protein>
    <submittedName>
        <fullName evidence="8">BTAD domain-containing putative transcriptional regulator</fullName>
    </submittedName>
</protein>
<sequence length="294" mass="32011">MSEGPTRFDPVNAGQQPGPLSIGLLGSLSLHLDRTPVTASAPKQRQVLALLALNAGRVVTVPALIEELWGDRPPRSHATTLQTYVLQLRNALAAADSGRPGVRQILGTCHSGYLLEEGACTTDVEVFERHVRAGRNASEAGDHRRASEELRQALQLWRGPALVDVRKGSVLEIEAVSLEESRLGALERRIESDLALGRHADLLGELTRVVARNPMNENLCAYLMIALYRAGRVGRSLEAFHRLRSVLNHELGVEPCPRLQGLQTAILSGDPALDVWSVSWSPEEFAANRLARAS</sequence>
<dbReference type="EMBL" id="JBHTRV010000006">
    <property type="protein sequence ID" value="MFE5980173.1"/>
    <property type="molecule type" value="Genomic_DNA"/>
</dbReference>
<evidence type="ECO:0000256" key="6">
    <source>
        <dbReference type="PROSITE-ProRule" id="PRU01091"/>
    </source>
</evidence>
<dbReference type="InterPro" id="IPR005158">
    <property type="entry name" value="BTAD"/>
</dbReference>
<gene>
    <name evidence="8" type="ORF">ACFQ63_10725</name>
</gene>
<keyword evidence="5" id="KW-0804">Transcription</keyword>
<evidence type="ECO:0000256" key="5">
    <source>
        <dbReference type="ARBA" id="ARBA00023163"/>
    </source>
</evidence>
<dbReference type="InterPro" id="IPR051677">
    <property type="entry name" value="AfsR-DnrI-RedD_regulator"/>
</dbReference>
<dbReference type="Gene3D" id="1.10.10.10">
    <property type="entry name" value="Winged helix-like DNA-binding domain superfamily/Winged helix DNA-binding domain"/>
    <property type="match status" value="1"/>
</dbReference>
<dbReference type="CDD" id="cd15831">
    <property type="entry name" value="BTAD"/>
    <property type="match status" value="1"/>
</dbReference>
<comment type="caution">
    <text evidence="8">The sequence shown here is derived from an EMBL/GenBank/DDBJ whole genome shotgun (WGS) entry which is preliminary data.</text>
</comment>
<keyword evidence="2" id="KW-0902">Two-component regulatory system</keyword>
<evidence type="ECO:0000256" key="1">
    <source>
        <dbReference type="ARBA" id="ARBA00005820"/>
    </source>
</evidence>
<dbReference type="InterPro" id="IPR016032">
    <property type="entry name" value="Sig_transdc_resp-reg_C-effctor"/>
</dbReference>
<keyword evidence="9" id="KW-1185">Reference proteome</keyword>
<name>A0ABW6IRD1_STRWE</name>
<evidence type="ECO:0000259" key="7">
    <source>
        <dbReference type="PROSITE" id="PS51755"/>
    </source>
</evidence>
<feature type="domain" description="OmpR/PhoB-type" evidence="7">
    <location>
        <begin position="11"/>
        <end position="117"/>
    </location>
</feature>
<dbReference type="Pfam" id="PF00486">
    <property type="entry name" value="Trans_reg_C"/>
    <property type="match status" value="1"/>
</dbReference>
<keyword evidence="3" id="KW-0805">Transcription regulation</keyword>
<proteinExistence type="inferred from homology"/>
<evidence type="ECO:0000256" key="3">
    <source>
        <dbReference type="ARBA" id="ARBA00023015"/>
    </source>
</evidence>
<dbReference type="InterPro" id="IPR011990">
    <property type="entry name" value="TPR-like_helical_dom_sf"/>
</dbReference>
<dbReference type="Pfam" id="PF03704">
    <property type="entry name" value="BTAD"/>
    <property type="match status" value="1"/>
</dbReference>
<dbReference type="PANTHER" id="PTHR35807">
    <property type="entry name" value="TRANSCRIPTIONAL REGULATOR REDD-RELATED"/>
    <property type="match status" value="1"/>
</dbReference>
<feature type="DNA-binding region" description="OmpR/PhoB-type" evidence="6">
    <location>
        <begin position="11"/>
        <end position="117"/>
    </location>
</feature>
<dbReference type="SMART" id="SM00862">
    <property type="entry name" value="Trans_reg_C"/>
    <property type="match status" value="1"/>
</dbReference>
<dbReference type="SUPFAM" id="SSF48452">
    <property type="entry name" value="TPR-like"/>
    <property type="match status" value="1"/>
</dbReference>
<dbReference type="Gene3D" id="1.25.40.10">
    <property type="entry name" value="Tetratricopeptide repeat domain"/>
    <property type="match status" value="1"/>
</dbReference>
<dbReference type="SUPFAM" id="SSF46894">
    <property type="entry name" value="C-terminal effector domain of the bipartite response regulators"/>
    <property type="match status" value="1"/>
</dbReference>
<evidence type="ECO:0000256" key="2">
    <source>
        <dbReference type="ARBA" id="ARBA00023012"/>
    </source>
</evidence>
<reference evidence="8 9" key="1">
    <citation type="submission" date="2024-09" db="EMBL/GenBank/DDBJ databases">
        <title>The Natural Products Discovery Center: Release of the First 8490 Sequenced Strains for Exploring Actinobacteria Biosynthetic Diversity.</title>
        <authorList>
            <person name="Kalkreuter E."/>
            <person name="Kautsar S.A."/>
            <person name="Yang D."/>
            <person name="Bader C.D."/>
            <person name="Teijaro C.N."/>
            <person name="Fluegel L."/>
            <person name="Davis C.M."/>
            <person name="Simpson J.R."/>
            <person name="Lauterbach L."/>
            <person name="Steele A.D."/>
            <person name="Gui C."/>
            <person name="Meng S."/>
            <person name="Li G."/>
            <person name="Viehrig K."/>
            <person name="Ye F."/>
            <person name="Su P."/>
            <person name="Kiefer A.F."/>
            <person name="Nichols A."/>
            <person name="Cepeda A.J."/>
            <person name="Yan W."/>
            <person name="Fan B."/>
            <person name="Jiang Y."/>
            <person name="Adhikari A."/>
            <person name="Zheng C.-J."/>
            <person name="Schuster L."/>
            <person name="Cowan T.M."/>
            <person name="Smanski M.J."/>
            <person name="Chevrette M.G."/>
            <person name="De Carvalho L.P.S."/>
            <person name="Shen B."/>
        </authorList>
    </citation>
    <scope>NUCLEOTIDE SEQUENCE [LARGE SCALE GENOMIC DNA]</scope>
    <source>
        <strain evidence="8 9">NPDC056472</strain>
    </source>
</reference>
<accession>A0ABW6IRD1</accession>
<evidence type="ECO:0000313" key="8">
    <source>
        <dbReference type="EMBL" id="MFE5980173.1"/>
    </source>
</evidence>